<dbReference type="AlphaFoldDB" id="A0A8D8VZM8"/>
<proteinExistence type="predicted"/>
<dbReference type="EMBL" id="HBUF01118525">
    <property type="protein sequence ID" value="CAG6641640.1"/>
    <property type="molecule type" value="Transcribed_RNA"/>
</dbReference>
<protein>
    <submittedName>
        <fullName evidence="1">Uncharacterized protein</fullName>
    </submittedName>
</protein>
<sequence length="119" mass="13824">MFIEIVTKVIEETMLRMLTEMSTDPLKTSKETRLAPRINMITAIFETFLMIFLHKIVGPLELNNKMYPYGILEAKLEPFIHWKELIGQDVLISRLICMSLMAVIPCSCCPHPLQHYRSI</sequence>
<dbReference type="EMBL" id="HBUF01118526">
    <property type="protein sequence ID" value="CAG6641642.1"/>
    <property type="molecule type" value="Transcribed_RNA"/>
</dbReference>
<accession>A0A8D8VZM8</accession>
<organism evidence="1">
    <name type="scientific">Cacopsylla melanoneura</name>
    <dbReference type="NCBI Taxonomy" id="428564"/>
    <lineage>
        <taxon>Eukaryota</taxon>
        <taxon>Metazoa</taxon>
        <taxon>Ecdysozoa</taxon>
        <taxon>Arthropoda</taxon>
        <taxon>Hexapoda</taxon>
        <taxon>Insecta</taxon>
        <taxon>Pterygota</taxon>
        <taxon>Neoptera</taxon>
        <taxon>Paraneoptera</taxon>
        <taxon>Hemiptera</taxon>
        <taxon>Sternorrhyncha</taxon>
        <taxon>Psylloidea</taxon>
        <taxon>Psyllidae</taxon>
        <taxon>Psyllinae</taxon>
        <taxon>Cacopsylla</taxon>
    </lineage>
</organism>
<dbReference type="EMBL" id="HBUF01118527">
    <property type="protein sequence ID" value="CAG6641644.1"/>
    <property type="molecule type" value="Transcribed_RNA"/>
</dbReference>
<name>A0A8D8VZM8_9HEMI</name>
<evidence type="ECO:0000313" key="1">
    <source>
        <dbReference type="EMBL" id="CAG6641642.1"/>
    </source>
</evidence>
<reference evidence="1" key="1">
    <citation type="submission" date="2021-05" db="EMBL/GenBank/DDBJ databases">
        <authorList>
            <person name="Alioto T."/>
            <person name="Alioto T."/>
            <person name="Gomez Garrido J."/>
        </authorList>
    </citation>
    <scope>NUCLEOTIDE SEQUENCE</scope>
</reference>